<organism evidence="1 2">
    <name type="scientific">Gordonia phage ClubL</name>
    <dbReference type="NCBI Taxonomy" id="1838065"/>
    <lineage>
        <taxon>Viruses</taxon>
        <taxon>Duplodnaviria</taxon>
        <taxon>Heunggongvirae</taxon>
        <taxon>Uroviricota</taxon>
        <taxon>Caudoviricetes</taxon>
        <taxon>Smoothievirus</taxon>
        <taxon>Smoothievirus clubL</taxon>
    </lineage>
</organism>
<keyword evidence="2" id="KW-1185">Reference proteome</keyword>
<proteinExistence type="predicted"/>
<dbReference type="EMBL" id="KU998246">
    <property type="protein sequence ID" value="ANA86682.1"/>
    <property type="molecule type" value="Genomic_DNA"/>
</dbReference>
<gene>
    <name evidence="1" type="primary">185</name>
    <name evidence="1" type="ORF">PBI_CLUBL_185</name>
</gene>
<dbReference type="KEGG" id="vg:28803399"/>
<protein>
    <submittedName>
        <fullName evidence="1">Uncharacterized protein</fullName>
    </submittedName>
</protein>
<evidence type="ECO:0000313" key="2">
    <source>
        <dbReference type="Proteomes" id="UP000203982"/>
    </source>
</evidence>
<sequence length="58" mass="6553">MARHCILTPIDDDTPNLRRIARAWDGVRLDGTPVGDLPYSDNGRHRRQGWVSLVKLTA</sequence>
<reference evidence="1 2" key="1">
    <citation type="submission" date="2016-03" db="EMBL/GenBank/DDBJ databases">
        <authorList>
            <person name="Montgomery M.T."/>
            <person name="Guerrero C.A."/>
            <person name="Mavrich T.N."/>
            <person name="Pope W.H."/>
            <person name="Garlena R.A."/>
            <person name="Russell D.A."/>
            <person name="Jacobs-Sera D."/>
            <person name="Hendrix R.W."/>
            <person name="Hatfull G.F."/>
        </authorList>
    </citation>
    <scope>NUCLEOTIDE SEQUENCE [LARGE SCALE GENOMIC DNA]</scope>
</reference>
<dbReference type="Proteomes" id="UP000203982">
    <property type="component" value="Segment"/>
</dbReference>
<evidence type="ECO:0000313" key="1">
    <source>
        <dbReference type="EMBL" id="ANA86682.1"/>
    </source>
</evidence>
<accession>A0A160DFJ8</accession>
<name>A0A160DFJ8_9CAUD</name>
<dbReference type="RefSeq" id="YP_009273220.1">
    <property type="nucleotide sequence ID" value="NC_030901.1"/>
</dbReference>
<dbReference type="GeneID" id="28803399"/>